<dbReference type="EMBL" id="BRPL01000002">
    <property type="protein sequence ID" value="GLB46872.1"/>
    <property type="molecule type" value="Genomic_DNA"/>
</dbReference>
<dbReference type="GO" id="GO:0005737">
    <property type="term" value="C:cytoplasm"/>
    <property type="evidence" value="ECO:0007669"/>
    <property type="project" value="TreeGrafter"/>
</dbReference>
<dbReference type="PANTHER" id="PTHR13847">
    <property type="entry name" value="SARCOSINE DEHYDROGENASE-RELATED"/>
    <property type="match status" value="1"/>
</dbReference>
<proteinExistence type="inferred from homology"/>
<evidence type="ECO:0000313" key="6">
    <source>
        <dbReference type="EMBL" id="GLB46872.1"/>
    </source>
</evidence>
<dbReference type="InterPro" id="IPR006076">
    <property type="entry name" value="FAD-dep_OxRdtase"/>
</dbReference>
<feature type="domain" description="FAD dependent oxidoreductase" evidence="5">
    <location>
        <begin position="3"/>
        <end position="345"/>
    </location>
</feature>
<comment type="caution">
    <text evidence="6">The sequence shown here is derived from an EMBL/GenBank/DDBJ whole genome shotgun (WGS) entry which is preliminary data.</text>
</comment>
<organism evidence="6 7">
    <name type="scientific">Philodulcilactobacillus myokoensis</name>
    <dbReference type="NCBI Taxonomy" id="2929573"/>
    <lineage>
        <taxon>Bacteria</taxon>
        <taxon>Bacillati</taxon>
        <taxon>Bacillota</taxon>
        <taxon>Bacilli</taxon>
        <taxon>Lactobacillales</taxon>
        <taxon>Lactobacillaceae</taxon>
        <taxon>Philodulcilactobacillus</taxon>
    </lineage>
</organism>
<dbReference type="SUPFAM" id="SSF54373">
    <property type="entry name" value="FAD-linked reductases, C-terminal domain"/>
    <property type="match status" value="1"/>
</dbReference>
<evidence type="ECO:0000256" key="4">
    <source>
        <dbReference type="ARBA" id="ARBA00023002"/>
    </source>
</evidence>
<dbReference type="GO" id="GO:0016491">
    <property type="term" value="F:oxidoreductase activity"/>
    <property type="evidence" value="ECO:0007669"/>
    <property type="project" value="UniProtKB-KW"/>
</dbReference>
<reference evidence="6" key="1">
    <citation type="submission" date="2022-07" db="EMBL/GenBank/DDBJ databases">
        <authorList>
            <person name="Kouya T."/>
            <person name="Ishiyama Y."/>
        </authorList>
    </citation>
    <scope>NUCLEOTIDE SEQUENCE</scope>
    <source>
        <strain evidence="6">WR16-4</strain>
    </source>
</reference>
<dbReference type="AlphaFoldDB" id="A0A9W6B116"/>
<dbReference type="PANTHER" id="PTHR13847:SF286">
    <property type="entry name" value="D-AMINO ACID DEHYDROGENASE"/>
    <property type="match status" value="1"/>
</dbReference>
<dbReference type="Pfam" id="PF01266">
    <property type="entry name" value="DAO"/>
    <property type="match status" value="1"/>
</dbReference>
<evidence type="ECO:0000313" key="7">
    <source>
        <dbReference type="Proteomes" id="UP001144204"/>
    </source>
</evidence>
<evidence type="ECO:0000259" key="5">
    <source>
        <dbReference type="Pfam" id="PF01266"/>
    </source>
</evidence>
<keyword evidence="3" id="KW-0285">Flavoprotein</keyword>
<dbReference type="Proteomes" id="UP001144204">
    <property type="component" value="Unassembled WGS sequence"/>
</dbReference>
<evidence type="ECO:0000256" key="1">
    <source>
        <dbReference type="ARBA" id="ARBA00001974"/>
    </source>
</evidence>
<keyword evidence="7" id="KW-1185">Reference proteome</keyword>
<keyword evidence="4" id="KW-0560">Oxidoreductase</keyword>
<protein>
    <submittedName>
        <fullName evidence="6">Oxidoreductase</fullName>
    </submittedName>
</protein>
<evidence type="ECO:0000256" key="3">
    <source>
        <dbReference type="ARBA" id="ARBA00022630"/>
    </source>
</evidence>
<comment type="cofactor">
    <cofactor evidence="1">
        <name>FAD</name>
        <dbReference type="ChEBI" id="CHEBI:57692"/>
    </cofactor>
</comment>
<comment type="similarity">
    <text evidence="2">Belongs to the DadA oxidoreductase family.</text>
</comment>
<gene>
    <name evidence="6" type="ORF">WR164_08510</name>
</gene>
<dbReference type="Gene3D" id="3.50.50.60">
    <property type="entry name" value="FAD/NAD(P)-binding domain"/>
    <property type="match status" value="1"/>
</dbReference>
<accession>A0A9W6B116</accession>
<dbReference type="RefSeq" id="WP_286136334.1">
    <property type="nucleotide sequence ID" value="NZ_BRPL01000002.1"/>
</dbReference>
<name>A0A9W6B116_9LACO</name>
<dbReference type="SUPFAM" id="SSF51905">
    <property type="entry name" value="FAD/NAD(P)-binding domain"/>
    <property type="match status" value="1"/>
</dbReference>
<sequence>MKKIAIIGQGIIGSTTAYYLYKMFSSNIKITIFDKRRGQATKAAAGIISPWVSKRRNQQWYHLARRGADLIPKLARETHMPTDVYNQCGTIITRDTKKKLSELYQLGQKRMQEAPAMKSIQYLSSSDVKNMLPFLSKTLPGIIIKGGGKIDGAKFSNHLLKQIPEQIVNLKCGEATLVSDQQIKFQNHIEKFDNIIVAAGAWTKKTLQHINVLADIRAQKGQLIELSIHNQFKKDMPVLMPEGEYDVLPFSNGKIIIGATHEDDKTFDLKPTNNAKQKLLNSAKKIINGLDGSNVMKTKVGTRAYSSDYGPFFGIIPGHDHLLMGGALGSSGLTTGPIIGKFLAKQILSDQKLDFNYYEKPINKYFK</sequence>
<reference evidence="6" key="2">
    <citation type="journal article" date="2023" name="PLoS ONE">
        <title>Philodulcilactobacillus myokoensis gen. nov., sp. nov., a fructophilic, acidophilic, and agar-phobic lactic acid bacterium isolated from fermented vegetable extracts.</title>
        <authorList>
            <person name="Kouya T."/>
            <person name="Ishiyama Y."/>
            <person name="Ohashi S."/>
            <person name="Kumakubo R."/>
            <person name="Yamazaki T."/>
            <person name="Otaki T."/>
        </authorList>
    </citation>
    <scope>NUCLEOTIDE SEQUENCE</scope>
    <source>
        <strain evidence="6">WR16-4</strain>
    </source>
</reference>
<dbReference type="InterPro" id="IPR036188">
    <property type="entry name" value="FAD/NAD-bd_sf"/>
</dbReference>
<dbReference type="Gene3D" id="3.30.9.10">
    <property type="entry name" value="D-Amino Acid Oxidase, subunit A, domain 2"/>
    <property type="match status" value="1"/>
</dbReference>
<evidence type="ECO:0000256" key="2">
    <source>
        <dbReference type="ARBA" id="ARBA00009410"/>
    </source>
</evidence>